<evidence type="ECO:0000256" key="3">
    <source>
        <dbReference type="SAM" id="MobiDB-lite"/>
    </source>
</evidence>
<evidence type="ECO:0000313" key="5">
    <source>
        <dbReference type="EMBL" id="QDI70268.1"/>
    </source>
</evidence>
<dbReference type="PANTHER" id="PTHR30055:SF209">
    <property type="entry name" value="POSSIBLE TRANSCRIPTIONAL REGULATORY PROTEIN (PROBABLY TETR-FAMILY)"/>
    <property type="match status" value="1"/>
</dbReference>
<dbReference type="InterPro" id="IPR050109">
    <property type="entry name" value="HTH-type_TetR-like_transc_reg"/>
</dbReference>
<feature type="region of interest" description="Disordered" evidence="3">
    <location>
        <begin position="1"/>
        <end position="38"/>
    </location>
</feature>
<reference evidence="5 6" key="1">
    <citation type="submission" date="2017-07" db="EMBL/GenBank/DDBJ databases">
        <title>The Complete Genome of Streptomyces asterosporus-ZSY.</title>
        <authorList>
            <person name="Zhang S."/>
        </authorList>
    </citation>
    <scope>NUCLEOTIDE SEQUENCE [LARGE SCALE GENOMIC DNA]</scope>
    <source>
        <strain evidence="5 6">DSM 41452</strain>
    </source>
</reference>
<dbReference type="GO" id="GO:0000976">
    <property type="term" value="F:transcription cis-regulatory region binding"/>
    <property type="evidence" value="ECO:0007669"/>
    <property type="project" value="TreeGrafter"/>
</dbReference>
<feature type="DNA-binding region" description="H-T-H motif" evidence="2">
    <location>
        <begin position="64"/>
        <end position="83"/>
    </location>
</feature>
<dbReference type="InterPro" id="IPR009057">
    <property type="entry name" value="Homeodomain-like_sf"/>
</dbReference>
<dbReference type="InterPro" id="IPR001647">
    <property type="entry name" value="HTH_TetR"/>
</dbReference>
<organism evidence="5 6">
    <name type="scientific">Streptomyces calvus</name>
    <dbReference type="NCBI Taxonomy" id="67282"/>
    <lineage>
        <taxon>Bacteria</taxon>
        <taxon>Bacillati</taxon>
        <taxon>Actinomycetota</taxon>
        <taxon>Actinomycetes</taxon>
        <taxon>Kitasatosporales</taxon>
        <taxon>Streptomycetaceae</taxon>
        <taxon>Streptomyces</taxon>
    </lineage>
</organism>
<dbReference type="KEGG" id="sast:CD934_17365"/>
<dbReference type="EMBL" id="CP022310">
    <property type="protein sequence ID" value="QDI70268.1"/>
    <property type="molecule type" value="Genomic_DNA"/>
</dbReference>
<proteinExistence type="predicted"/>
<dbReference type="PANTHER" id="PTHR30055">
    <property type="entry name" value="HTH-TYPE TRANSCRIPTIONAL REGULATOR RUTR"/>
    <property type="match status" value="1"/>
</dbReference>
<dbReference type="Proteomes" id="UP000316215">
    <property type="component" value="Chromosome"/>
</dbReference>
<sequence length="225" mass="23888">MREGGGSAGRRRQVTVERKVTVETEAGGGAHARKPRKDAARNRAALLAAADDLFARCASPEDVTMSDVAAAAGVGKGTLFRAFGDRTALIRALYAARLEPLERAVAEGPPPLGPGTPPLERVPALLDAVLCFKFDHRHLALALEGTGGDSPYRAEHYERWHALLRSALADLLDPPDADFTAHALLAAVRADLVEYVAGTHGTGREELRARLGEFVRRVLGTAGGT</sequence>
<evidence type="ECO:0000313" key="6">
    <source>
        <dbReference type="Proteomes" id="UP000316215"/>
    </source>
</evidence>
<keyword evidence="6" id="KW-1185">Reference proteome</keyword>
<evidence type="ECO:0000256" key="2">
    <source>
        <dbReference type="PROSITE-ProRule" id="PRU00335"/>
    </source>
</evidence>
<dbReference type="SUPFAM" id="SSF46689">
    <property type="entry name" value="Homeodomain-like"/>
    <property type="match status" value="1"/>
</dbReference>
<feature type="domain" description="HTH tetR-type" evidence="4">
    <location>
        <begin position="40"/>
        <end position="101"/>
    </location>
</feature>
<protein>
    <submittedName>
        <fullName evidence="5">TetR family transcriptional regulator</fullName>
    </submittedName>
</protein>
<dbReference type="Gene3D" id="1.10.357.10">
    <property type="entry name" value="Tetracycline Repressor, domain 2"/>
    <property type="match status" value="1"/>
</dbReference>
<name>A0A514JUF9_9ACTN</name>
<dbReference type="PROSITE" id="PS50977">
    <property type="entry name" value="HTH_TETR_2"/>
    <property type="match status" value="1"/>
</dbReference>
<evidence type="ECO:0000259" key="4">
    <source>
        <dbReference type="PROSITE" id="PS50977"/>
    </source>
</evidence>
<evidence type="ECO:0000256" key="1">
    <source>
        <dbReference type="ARBA" id="ARBA00023125"/>
    </source>
</evidence>
<dbReference type="GO" id="GO:0003700">
    <property type="term" value="F:DNA-binding transcription factor activity"/>
    <property type="evidence" value="ECO:0007669"/>
    <property type="project" value="TreeGrafter"/>
</dbReference>
<gene>
    <name evidence="5" type="ORF">CD934_17365</name>
</gene>
<accession>A0A514JUF9</accession>
<dbReference type="Pfam" id="PF00440">
    <property type="entry name" value="TetR_N"/>
    <property type="match status" value="1"/>
</dbReference>
<dbReference type="AlphaFoldDB" id="A0A514JUF9"/>
<keyword evidence="1 2" id="KW-0238">DNA-binding</keyword>